<reference evidence="1" key="1">
    <citation type="submission" date="2018-05" db="EMBL/GenBank/DDBJ databases">
        <authorList>
            <person name="Lanie J.A."/>
            <person name="Ng W.-L."/>
            <person name="Kazmierczak K.M."/>
            <person name="Andrzejewski T.M."/>
            <person name="Davidsen T.M."/>
            <person name="Wayne K.J."/>
            <person name="Tettelin H."/>
            <person name="Glass J.I."/>
            <person name="Rusch D."/>
            <person name="Podicherti R."/>
            <person name="Tsui H.-C.T."/>
            <person name="Winkler M.E."/>
        </authorList>
    </citation>
    <scope>NUCLEOTIDE SEQUENCE</scope>
</reference>
<sequence length="59" mass="6837">MLLVSQVFALIAVFVNKHNKQLIGCNLLSMLKLRSDSIEIIFKKKILEFSNRLVHIIKK</sequence>
<name>A0A381P6N5_9ZZZZ</name>
<accession>A0A381P6N5</accession>
<protein>
    <submittedName>
        <fullName evidence="1">Uncharacterized protein</fullName>
    </submittedName>
</protein>
<gene>
    <name evidence="1" type="ORF">METZ01_LOCUS14732</name>
</gene>
<proteinExistence type="predicted"/>
<dbReference type="AlphaFoldDB" id="A0A381P6N5"/>
<organism evidence="1">
    <name type="scientific">marine metagenome</name>
    <dbReference type="NCBI Taxonomy" id="408172"/>
    <lineage>
        <taxon>unclassified sequences</taxon>
        <taxon>metagenomes</taxon>
        <taxon>ecological metagenomes</taxon>
    </lineage>
</organism>
<evidence type="ECO:0000313" key="1">
    <source>
        <dbReference type="EMBL" id="SUZ61878.1"/>
    </source>
</evidence>
<dbReference type="EMBL" id="UINC01000832">
    <property type="protein sequence ID" value="SUZ61878.1"/>
    <property type="molecule type" value="Genomic_DNA"/>
</dbReference>